<gene>
    <name evidence="4" type="ORF">SSOP1_0468</name>
</gene>
<evidence type="ECO:0000313" key="5">
    <source>
        <dbReference type="Proteomes" id="UP000076770"/>
    </source>
</evidence>
<proteinExistence type="predicted"/>
<dbReference type="Pfam" id="PF00005">
    <property type="entry name" value="ABC_tran"/>
    <property type="match status" value="1"/>
</dbReference>
<evidence type="ECO:0000256" key="2">
    <source>
        <dbReference type="ARBA" id="ARBA00022840"/>
    </source>
</evidence>
<dbReference type="SUPFAM" id="SSF52540">
    <property type="entry name" value="P-loop containing nucleoside triphosphate hydrolases"/>
    <property type="match status" value="1"/>
</dbReference>
<dbReference type="InterPro" id="IPR027417">
    <property type="entry name" value="P-loop_NTPase"/>
</dbReference>
<dbReference type="GO" id="GO:0016887">
    <property type="term" value="F:ATP hydrolysis activity"/>
    <property type="evidence" value="ECO:0007669"/>
    <property type="project" value="InterPro"/>
</dbReference>
<dbReference type="Gene3D" id="3.40.50.300">
    <property type="entry name" value="P-loop containing nucleotide triphosphate hydrolases"/>
    <property type="match status" value="1"/>
</dbReference>
<evidence type="ECO:0000259" key="3">
    <source>
        <dbReference type="PROSITE" id="PS50893"/>
    </source>
</evidence>
<dbReference type="SMART" id="SM00382">
    <property type="entry name" value="AAA"/>
    <property type="match status" value="1"/>
</dbReference>
<dbReference type="AlphaFoldDB" id="A0A157SXX5"/>
<sequence length="219" mass="24407">MLTLRNISVRLGGKLILSSISFSAVKGINVILGPNGSGKTTLLRAIIGMIKYDGEIRVDGEISYVPAEFFSPSMKVLDVLKAGRKRANYESYIKELNVEKFLERDFSTLSSGERKLILVTKALAEGDNVIMDEPLSNLDVKNKFFVMNILKKFNHKTFLITSHELETLRYADKAIVINKGKLEYDGGVSDLSDDLLSNVYGIKFKKIQVDGKTFFNVTG</sequence>
<reference evidence="5" key="1">
    <citation type="submission" date="2016-04" db="EMBL/GenBank/DDBJ databases">
        <authorList>
            <person name="Shah S.A."/>
            <person name="Garrett R.A."/>
        </authorList>
    </citation>
    <scope>NUCLEOTIDE SEQUENCE [LARGE SCALE GENOMIC DNA]</scope>
    <source>
        <strain evidence="5">ATCC 35091 / DSM 1616 / JCM 8930 / NBRC 15331 / P1</strain>
    </source>
</reference>
<dbReference type="PANTHER" id="PTHR43850">
    <property type="entry name" value="ABC TRANSPORTER ATP-BINDING PROTEIN MA_4021-RELATED"/>
    <property type="match status" value="1"/>
</dbReference>
<dbReference type="RefSeq" id="WP_010923002.1">
    <property type="nucleotide sequence ID" value="NZ_LT549890.1"/>
</dbReference>
<organism evidence="4 5">
    <name type="scientific">Saccharolobus solfataricus</name>
    <name type="common">Sulfolobus solfataricus</name>
    <dbReference type="NCBI Taxonomy" id="2287"/>
    <lineage>
        <taxon>Archaea</taxon>
        <taxon>Thermoproteota</taxon>
        <taxon>Thermoprotei</taxon>
        <taxon>Sulfolobales</taxon>
        <taxon>Sulfolobaceae</taxon>
        <taxon>Saccharolobus</taxon>
    </lineage>
</organism>
<dbReference type="PROSITE" id="PS50893">
    <property type="entry name" value="ABC_TRANSPORTER_2"/>
    <property type="match status" value="1"/>
</dbReference>
<keyword evidence="1" id="KW-0547">Nucleotide-binding</keyword>
<accession>A0A157SXX5</accession>
<dbReference type="InterPro" id="IPR003593">
    <property type="entry name" value="AAA+_ATPase"/>
</dbReference>
<dbReference type="PANTHER" id="PTHR43850:SF2">
    <property type="entry name" value="ABC TRANSPORTER ATP-BINDING PROTEIN MA_4021-RELATED"/>
    <property type="match status" value="1"/>
</dbReference>
<name>A0A157SXX5_SACSO</name>
<dbReference type="GO" id="GO:0005524">
    <property type="term" value="F:ATP binding"/>
    <property type="evidence" value="ECO:0007669"/>
    <property type="project" value="UniProtKB-KW"/>
</dbReference>
<evidence type="ECO:0000313" key="4">
    <source>
        <dbReference type="EMBL" id="SAI84023.1"/>
    </source>
</evidence>
<dbReference type="OrthoDB" id="24644at2157"/>
<keyword evidence="2 4" id="KW-0067">ATP-binding</keyword>
<protein>
    <submittedName>
        <fullName evidence="4">Iron ABC transporter ATP-binding protein</fullName>
    </submittedName>
</protein>
<dbReference type="EMBL" id="LT549890">
    <property type="protein sequence ID" value="SAI84023.1"/>
    <property type="molecule type" value="Genomic_DNA"/>
</dbReference>
<dbReference type="GeneID" id="15298019"/>
<dbReference type="PATRIC" id="fig|2287.9.peg.475"/>
<evidence type="ECO:0000256" key="1">
    <source>
        <dbReference type="ARBA" id="ARBA00022741"/>
    </source>
</evidence>
<dbReference type="InterPro" id="IPR003439">
    <property type="entry name" value="ABC_transporter-like_ATP-bd"/>
</dbReference>
<dbReference type="OMA" id="CRPGEIW"/>
<dbReference type="Proteomes" id="UP000076770">
    <property type="component" value="Chromosome i"/>
</dbReference>
<feature type="domain" description="ABC transporter" evidence="3">
    <location>
        <begin position="2"/>
        <end position="204"/>
    </location>
</feature>